<gene>
    <name evidence="1" type="ORF">SAMN06265371_10988</name>
</gene>
<sequence length="209" mass="23643">MKLRTLFIGLLVVAVVSCNSKPAQEKKKDVVQQEVQASKKIIQNFTIANKAAGDFKVGDEIVFPTKNDIYKLEKSVVTKMVEGEEEKETIYTVLDNNEKLLNLETVEYLESGIVVEKIGELLVFSAKFKTSEGIGVSSTIDEFIAAYPTYKIWYTYVSDMYVLETESVNAQFLLDKNDFTGELKISSDQEFLKKTDFKSNSKIVGIRIY</sequence>
<protein>
    <recommendedName>
        <fullName evidence="3">Lipoprotein</fullName>
    </recommendedName>
</protein>
<dbReference type="PROSITE" id="PS51257">
    <property type="entry name" value="PROKAR_LIPOPROTEIN"/>
    <property type="match status" value="1"/>
</dbReference>
<dbReference type="Proteomes" id="UP000198384">
    <property type="component" value="Unassembled WGS sequence"/>
</dbReference>
<accession>A0A238YI19</accession>
<name>A0A238YI19_9FLAO</name>
<dbReference type="AlphaFoldDB" id="A0A238YI19"/>
<dbReference type="OrthoDB" id="1448295at2"/>
<reference evidence="1 2" key="1">
    <citation type="submission" date="2017-06" db="EMBL/GenBank/DDBJ databases">
        <authorList>
            <person name="Kim H.J."/>
            <person name="Triplett B.A."/>
        </authorList>
    </citation>
    <scope>NUCLEOTIDE SEQUENCE [LARGE SCALE GENOMIC DNA]</scope>
    <source>
        <strain evidence="1 2">DSM 29150</strain>
    </source>
</reference>
<evidence type="ECO:0008006" key="3">
    <source>
        <dbReference type="Google" id="ProtNLM"/>
    </source>
</evidence>
<evidence type="ECO:0000313" key="2">
    <source>
        <dbReference type="Proteomes" id="UP000198384"/>
    </source>
</evidence>
<proteinExistence type="predicted"/>
<keyword evidence="2" id="KW-1185">Reference proteome</keyword>
<dbReference type="EMBL" id="FZNT01000009">
    <property type="protein sequence ID" value="SNR70720.1"/>
    <property type="molecule type" value="Genomic_DNA"/>
</dbReference>
<organism evidence="1 2">
    <name type="scientific">Lutibacter agarilyticus</name>
    <dbReference type="NCBI Taxonomy" id="1109740"/>
    <lineage>
        <taxon>Bacteria</taxon>
        <taxon>Pseudomonadati</taxon>
        <taxon>Bacteroidota</taxon>
        <taxon>Flavobacteriia</taxon>
        <taxon>Flavobacteriales</taxon>
        <taxon>Flavobacteriaceae</taxon>
        <taxon>Lutibacter</taxon>
    </lineage>
</organism>
<evidence type="ECO:0000313" key="1">
    <source>
        <dbReference type="EMBL" id="SNR70720.1"/>
    </source>
</evidence>
<dbReference type="RefSeq" id="WP_089382509.1">
    <property type="nucleotide sequence ID" value="NZ_FZNT01000009.1"/>
</dbReference>